<dbReference type="Proteomes" id="UP000192903">
    <property type="component" value="Unassembled WGS sequence"/>
</dbReference>
<sequence length="68" mass="7570">MIITRSSLDISASVEAARQSQRAALRLHFTGCPECGRALSIAEIIERHCENCERDIEPRTMRAERAAA</sequence>
<dbReference type="EMBL" id="FXAF01000011">
    <property type="protein sequence ID" value="SMF65648.1"/>
    <property type="molecule type" value="Genomic_DNA"/>
</dbReference>
<protein>
    <submittedName>
        <fullName evidence="1">Uncharacterized protein</fullName>
    </submittedName>
</protein>
<evidence type="ECO:0000313" key="2">
    <source>
        <dbReference type="Proteomes" id="UP000192903"/>
    </source>
</evidence>
<dbReference type="RefSeq" id="WP_085424094.1">
    <property type="nucleotide sequence ID" value="NZ_FXAF01000011.1"/>
</dbReference>
<evidence type="ECO:0000313" key="1">
    <source>
        <dbReference type="EMBL" id="SMF65648.1"/>
    </source>
</evidence>
<organism evidence="1 2">
    <name type="scientific">Xaviernesmea oryzae</name>
    <dbReference type="NCBI Taxonomy" id="464029"/>
    <lineage>
        <taxon>Bacteria</taxon>
        <taxon>Pseudomonadati</taxon>
        <taxon>Pseudomonadota</taxon>
        <taxon>Alphaproteobacteria</taxon>
        <taxon>Hyphomicrobiales</taxon>
        <taxon>Rhizobiaceae</taxon>
        <taxon>Rhizobium/Agrobacterium group</taxon>
        <taxon>Xaviernesmea</taxon>
    </lineage>
</organism>
<dbReference type="AlphaFoldDB" id="A0A1X7G842"/>
<keyword evidence="2" id="KW-1185">Reference proteome</keyword>
<accession>A0A1X7G842</accession>
<name>A0A1X7G842_9HYPH</name>
<proteinExistence type="predicted"/>
<dbReference type="STRING" id="464029.SAMN02982989_3387"/>
<reference evidence="2" key="1">
    <citation type="submission" date="2017-04" db="EMBL/GenBank/DDBJ databases">
        <authorList>
            <person name="Varghese N."/>
            <person name="Submissions S."/>
        </authorList>
    </citation>
    <scope>NUCLEOTIDE SEQUENCE [LARGE SCALE GENOMIC DNA]</scope>
    <source>
        <strain evidence="2">B4P</strain>
    </source>
</reference>
<dbReference type="OrthoDB" id="8380151at2"/>
<gene>
    <name evidence="1" type="ORF">SAMN02982989_3387</name>
</gene>